<keyword evidence="3" id="KW-1185">Reference proteome</keyword>
<feature type="compositionally biased region" description="Low complexity" evidence="1">
    <location>
        <begin position="32"/>
        <end position="43"/>
    </location>
</feature>
<reference evidence="2 3" key="1">
    <citation type="journal article" date="2021" name="bioRxiv">
        <title>Chromosome-scale and haplotype-resolved genome assembly of a tetraploid potato cultivar.</title>
        <authorList>
            <person name="Sun H."/>
            <person name="Jiao W.-B."/>
            <person name="Krause K."/>
            <person name="Campoy J.A."/>
            <person name="Goel M."/>
            <person name="Folz-Donahue K."/>
            <person name="Kukat C."/>
            <person name="Huettel B."/>
            <person name="Schneeberger K."/>
        </authorList>
    </citation>
    <scope>NUCLEOTIDE SEQUENCE [LARGE SCALE GENOMIC DNA]</scope>
    <source>
        <strain evidence="2">SolTubOtavaFocal</strain>
        <tissue evidence="2">Leaves</tissue>
    </source>
</reference>
<dbReference type="Proteomes" id="UP000826656">
    <property type="component" value="Unassembled WGS sequence"/>
</dbReference>
<feature type="region of interest" description="Disordered" evidence="1">
    <location>
        <begin position="1"/>
        <end position="43"/>
    </location>
</feature>
<feature type="region of interest" description="Disordered" evidence="1">
    <location>
        <begin position="76"/>
        <end position="134"/>
    </location>
</feature>
<gene>
    <name evidence="2" type="ORF">KY290_005122</name>
</gene>
<sequence length="209" mass="23518">MAREPPVGRFRSADLGKQRRREHTNKTHHESSSNSTYNSTNWRNNEAMHIAISERELDGIQKISSTDRNEVIHRKLFSGDDSPPQRLQHTKKSCDSTSPLERTEEMNSGKSSKRSPERRLQIRPPSRQCHGELTTGDFLTGEEVQLTAIPSKMDGSVAGNMNSGEQIAEKMNSDGGNATGIIRWRKRSILLTYPSIYPKSPPRSNSGKF</sequence>
<protein>
    <submittedName>
        <fullName evidence="2">Uncharacterized protein</fullName>
    </submittedName>
</protein>
<evidence type="ECO:0000313" key="3">
    <source>
        <dbReference type="Proteomes" id="UP000826656"/>
    </source>
</evidence>
<accession>A0ABQ7WFA6</accession>
<dbReference type="EMBL" id="JAIVGD010000002">
    <property type="protein sequence ID" value="KAH0778695.1"/>
    <property type="molecule type" value="Genomic_DNA"/>
</dbReference>
<evidence type="ECO:0000256" key="1">
    <source>
        <dbReference type="SAM" id="MobiDB-lite"/>
    </source>
</evidence>
<name>A0ABQ7WFA6_SOLTU</name>
<proteinExistence type="predicted"/>
<comment type="caution">
    <text evidence="2">The sequence shown here is derived from an EMBL/GenBank/DDBJ whole genome shotgun (WGS) entry which is preliminary data.</text>
</comment>
<evidence type="ECO:0000313" key="2">
    <source>
        <dbReference type="EMBL" id="KAH0778695.1"/>
    </source>
</evidence>
<organism evidence="2 3">
    <name type="scientific">Solanum tuberosum</name>
    <name type="common">Potato</name>
    <dbReference type="NCBI Taxonomy" id="4113"/>
    <lineage>
        <taxon>Eukaryota</taxon>
        <taxon>Viridiplantae</taxon>
        <taxon>Streptophyta</taxon>
        <taxon>Embryophyta</taxon>
        <taxon>Tracheophyta</taxon>
        <taxon>Spermatophyta</taxon>
        <taxon>Magnoliopsida</taxon>
        <taxon>eudicotyledons</taxon>
        <taxon>Gunneridae</taxon>
        <taxon>Pentapetalae</taxon>
        <taxon>asterids</taxon>
        <taxon>lamiids</taxon>
        <taxon>Solanales</taxon>
        <taxon>Solanaceae</taxon>
        <taxon>Solanoideae</taxon>
        <taxon>Solaneae</taxon>
        <taxon>Solanum</taxon>
    </lineage>
</organism>